<name>A0A7D4NPR5_9GAMM</name>
<dbReference type="EMBL" id="CP054020">
    <property type="protein sequence ID" value="QKI88172.1"/>
    <property type="molecule type" value="Genomic_DNA"/>
</dbReference>
<gene>
    <name evidence="2" type="ORF">HQN79_00585</name>
</gene>
<dbReference type="RefSeq" id="WP_173283763.1">
    <property type="nucleotide sequence ID" value="NZ_CP054020.1"/>
</dbReference>
<organism evidence="2 3">
    <name type="scientific">Thiomicrorhabdus xiamenensis</name>
    <dbReference type="NCBI Taxonomy" id="2739063"/>
    <lineage>
        <taxon>Bacteria</taxon>
        <taxon>Pseudomonadati</taxon>
        <taxon>Pseudomonadota</taxon>
        <taxon>Gammaproteobacteria</taxon>
        <taxon>Thiotrichales</taxon>
        <taxon>Piscirickettsiaceae</taxon>
        <taxon>Thiomicrorhabdus</taxon>
    </lineage>
</organism>
<dbReference type="AlphaFoldDB" id="A0A7D4NPR5"/>
<accession>A0A7D4NPR5</accession>
<dbReference type="Proteomes" id="UP000504724">
    <property type="component" value="Chromosome"/>
</dbReference>
<sequence>MELGSKQHKQLLLKSILKVAWKTASIGIFIGILLIIPSIFRENTFSSGLAYSGYAVIIGFVAYAAFIAWRKYHKLIKNFS</sequence>
<evidence type="ECO:0008006" key="4">
    <source>
        <dbReference type="Google" id="ProtNLM"/>
    </source>
</evidence>
<keyword evidence="1" id="KW-0472">Membrane</keyword>
<dbReference type="KEGG" id="txa:HQN79_00585"/>
<feature type="transmembrane region" description="Helical" evidence="1">
    <location>
        <begin position="20"/>
        <end position="39"/>
    </location>
</feature>
<keyword evidence="3" id="KW-1185">Reference proteome</keyword>
<protein>
    <recommendedName>
        <fullName evidence="4">Solute:sodium symporter small subunit</fullName>
    </recommendedName>
</protein>
<evidence type="ECO:0000313" key="3">
    <source>
        <dbReference type="Proteomes" id="UP000504724"/>
    </source>
</evidence>
<keyword evidence="1" id="KW-0812">Transmembrane</keyword>
<proteinExistence type="predicted"/>
<reference evidence="2 3" key="1">
    <citation type="submission" date="2020-05" db="EMBL/GenBank/DDBJ databases">
        <title>Thiomicrorhabdus sediminis sp.nov. and Thiomicrorhabdus xiamenensis sp.nov., novel sulfur-oxidizing bacteria isolated from coastal sediment.</title>
        <authorList>
            <person name="Liu X."/>
        </authorList>
    </citation>
    <scope>NUCLEOTIDE SEQUENCE [LARGE SCALE GENOMIC DNA]</scope>
    <source>
        <strain evidence="2 3">G2</strain>
    </source>
</reference>
<evidence type="ECO:0000256" key="1">
    <source>
        <dbReference type="SAM" id="Phobius"/>
    </source>
</evidence>
<evidence type="ECO:0000313" key="2">
    <source>
        <dbReference type="EMBL" id="QKI88172.1"/>
    </source>
</evidence>
<keyword evidence="1" id="KW-1133">Transmembrane helix</keyword>
<feature type="transmembrane region" description="Helical" evidence="1">
    <location>
        <begin position="51"/>
        <end position="69"/>
    </location>
</feature>